<dbReference type="InterPro" id="IPR001867">
    <property type="entry name" value="OmpR/PhoB-type_DNA-bd"/>
</dbReference>
<keyword evidence="5" id="KW-0804">Transcription</keyword>
<dbReference type="CDD" id="cd00383">
    <property type="entry name" value="trans_reg_C"/>
    <property type="match status" value="1"/>
</dbReference>
<feature type="domain" description="OmpR/PhoB-type" evidence="9">
    <location>
        <begin position="129"/>
        <end position="227"/>
    </location>
</feature>
<evidence type="ECO:0000256" key="3">
    <source>
        <dbReference type="ARBA" id="ARBA00023015"/>
    </source>
</evidence>
<dbReference type="SUPFAM" id="SSF52172">
    <property type="entry name" value="CheY-like"/>
    <property type="match status" value="1"/>
</dbReference>
<evidence type="ECO:0000256" key="5">
    <source>
        <dbReference type="ARBA" id="ARBA00023163"/>
    </source>
</evidence>
<dbReference type="PANTHER" id="PTHR48111:SF40">
    <property type="entry name" value="PHOSPHATE REGULON TRANSCRIPTIONAL REGULATORY PROTEIN PHOB"/>
    <property type="match status" value="1"/>
</dbReference>
<evidence type="ECO:0000313" key="10">
    <source>
        <dbReference type="EMBL" id="MFC3928679.1"/>
    </source>
</evidence>
<keyword evidence="11" id="KW-1185">Reference proteome</keyword>
<dbReference type="Pfam" id="PF00072">
    <property type="entry name" value="Response_reg"/>
    <property type="match status" value="1"/>
</dbReference>
<dbReference type="Proteomes" id="UP001595807">
    <property type="component" value="Unassembled WGS sequence"/>
</dbReference>
<protein>
    <submittedName>
        <fullName evidence="10">Response regulator transcription factor</fullName>
    </submittedName>
</protein>
<feature type="DNA-binding region" description="OmpR/PhoB-type" evidence="7">
    <location>
        <begin position="129"/>
        <end position="227"/>
    </location>
</feature>
<evidence type="ECO:0000259" key="9">
    <source>
        <dbReference type="PROSITE" id="PS51755"/>
    </source>
</evidence>
<gene>
    <name evidence="10" type="ORF">ACFORF_08915</name>
</gene>
<dbReference type="Gene3D" id="6.10.250.690">
    <property type="match status" value="1"/>
</dbReference>
<dbReference type="InterPro" id="IPR039420">
    <property type="entry name" value="WalR-like"/>
</dbReference>
<dbReference type="Gene3D" id="1.10.10.10">
    <property type="entry name" value="Winged helix-like DNA-binding domain superfamily/Winged helix DNA-binding domain"/>
    <property type="match status" value="1"/>
</dbReference>
<dbReference type="Gene3D" id="3.40.50.2300">
    <property type="match status" value="1"/>
</dbReference>
<evidence type="ECO:0000256" key="7">
    <source>
        <dbReference type="PROSITE-ProRule" id="PRU01091"/>
    </source>
</evidence>
<dbReference type="RefSeq" id="WP_380427460.1">
    <property type="nucleotide sequence ID" value="NZ_JBHRZV010000051.1"/>
</dbReference>
<dbReference type="SMART" id="SM00862">
    <property type="entry name" value="Trans_reg_C"/>
    <property type="match status" value="1"/>
</dbReference>
<evidence type="ECO:0000256" key="1">
    <source>
        <dbReference type="ARBA" id="ARBA00022553"/>
    </source>
</evidence>
<evidence type="ECO:0000259" key="8">
    <source>
        <dbReference type="PROSITE" id="PS50110"/>
    </source>
</evidence>
<dbReference type="EMBL" id="JBHRZV010000051">
    <property type="protein sequence ID" value="MFC3928679.1"/>
    <property type="molecule type" value="Genomic_DNA"/>
</dbReference>
<dbReference type="CDD" id="cd17574">
    <property type="entry name" value="REC_OmpR"/>
    <property type="match status" value="1"/>
</dbReference>
<sequence length="230" mass="26356">MSARIYLADDEANIRQLLESFLVREGYEVSTFETGDQLLLAFMENPADVVVLDVMMPGSDGFAIAQEIRKRSQVPLILLTARDSDQDYLDGFKAGIDDYFTKPFSPLKLVLRIKAILQRLEYEHQDESAKKMEFADLALKPNDRVLVSRGNQLPLTNTEYDVLRVLMAEAGQAVSRERLLREIWGYESNVETRATDDTIKRLRKKLRQIESQVSIETVWGYGFKLCQKQA</sequence>
<dbReference type="InterPro" id="IPR011006">
    <property type="entry name" value="CheY-like_superfamily"/>
</dbReference>
<evidence type="ECO:0000313" key="11">
    <source>
        <dbReference type="Proteomes" id="UP001595807"/>
    </source>
</evidence>
<comment type="caution">
    <text evidence="10">The sequence shown here is derived from an EMBL/GenBank/DDBJ whole genome shotgun (WGS) entry which is preliminary data.</text>
</comment>
<keyword evidence="3" id="KW-0805">Transcription regulation</keyword>
<evidence type="ECO:0000256" key="4">
    <source>
        <dbReference type="ARBA" id="ARBA00023125"/>
    </source>
</evidence>
<reference evidence="11" key="1">
    <citation type="journal article" date="2019" name="Int. J. Syst. Evol. Microbiol.">
        <title>The Global Catalogue of Microorganisms (GCM) 10K type strain sequencing project: providing services to taxonomists for standard genome sequencing and annotation.</title>
        <authorList>
            <consortium name="The Broad Institute Genomics Platform"/>
            <consortium name="The Broad Institute Genome Sequencing Center for Infectious Disease"/>
            <person name="Wu L."/>
            <person name="Ma J."/>
        </authorList>
    </citation>
    <scope>NUCLEOTIDE SEQUENCE [LARGE SCALE GENOMIC DNA]</scope>
    <source>
        <strain evidence="11">CCUG 67170</strain>
    </source>
</reference>
<keyword evidence="2" id="KW-0902">Two-component regulatory system</keyword>
<feature type="domain" description="Response regulatory" evidence="8">
    <location>
        <begin position="4"/>
        <end position="117"/>
    </location>
</feature>
<dbReference type="InterPro" id="IPR036388">
    <property type="entry name" value="WH-like_DNA-bd_sf"/>
</dbReference>
<evidence type="ECO:0000256" key="6">
    <source>
        <dbReference type="PROSITE-ProRule" id="PRU00169"/>
    </source>
</evidence>
<dbReference type="PROSITE" id="PS50110">
    <property type="entry name" value="RESPONSE_REGULATORY"/>
    <property type="match status" value="1"/>
</dbReference>
<feature type="modified residue" description="4-aspartylphosphate" evidence="6">
    <location>
        <position position="53"/>
    </location>
</feature>
<name>A0ABV8CX17_9STRE</name>
<dbReference type="InterPro" id="IPR001789">
    <property type="entry name" value="Sig_transdc_resp-reg_receiver"/>
</dbReference>
<dbReference type="Pfam" id="PF00486">
    <property type="entry name" value="Trans_reg_C"/>
    <property type="match status" value="1"/>
</dbReference>
<keyword evidence="1 6" id="KW-0597">Phosphoprotein</keyword>
<accession>A0ABV8CX17</accession>
<dbReference type="SMART" id="SM00448">
    <property type="entry name" value="REC"/>
    <property type="match status" value="1"/>
</dbReference>
<organism evidence="10 11">
    <name type="scientific">Streptococcus caprae</name>
    <dbReference type="NCBI Taxonomy" id="1640501"/>
    <lineage>
        <taxon>Bacteria</taxon>
        <taxon>Bacillati</taxon>
        <taxon>Bacillota</taxon>
        <taxon>Bacilli</taxon>
        <taxon>Lactobacillales</taxon>
        <taxon>Streptococcaceae</taxon>
        <taxon>Streptococcus</taxon>
    </lineage>
</organism>
<dbReference type="PROSITE" id="PS51755">
    <property type="entry name" value="OMPR_PHOB"/>
    <property type="match status" value="1"/>
</dbReference>
<dbReference type="PANTHER" id="PTHR48111">
    <property type="entry name" value="REGULATOR OF RPOS"/>
    <property type="match status" value="1"/>
</dbReference>
<evidence type="ECO:0000256" key="2">
    <source>
        <dbReference type="ARBA" id="ARBA00023012"/>
    </source>
</evidence>
<keyword evidence="4 7" id="KW-0238">DNA-binding</keyword>
<proteinExistence type="predicted"/>